<evidence type="ECO:0000313" key="1">
    <source>
        <dbReference type="EMBL" id="KAK9423478.1"/>
    </source>
</evidence>
<reference evidence="1 2" key="1">
    <citation type="journal article" date="2024" name="J. Plant Pathol.">
        <title>Sequence and assembly of the genome of Seiridium unicorne, isolate CBS 538.82, causal agent of cypress canker disease.</title>
        <authorList>
            <person name="Scali E."/>
            <person name="Rocca G.D."/>
            <person name="Danti R."/>
            <person name="Garbelotto M."/>
            <person name="Barberini S."/>
            <person name="Baroncelli R."/>
            <person name="Emiliani G."/>
        </authorList>
    </citation>
    <scope>NUCLEOTIDE SEQUENCE [LARGE SCALE GENOMIC DNA]</scope>
    <source>
        <strain evidence="1 2">BM-138-508</strain>
    </source>
</reference>
<evidence type="ECO:0000313" key="2">
    <source>
        <dbReference type="Proteomes" id="UP001408356"/>
    </source>
</evidence>
<keyword evidence="2" id="KW-1185">Reference proteome</keyword>
<name>A0ABR2VA35_9PEZI</name>
<sequence>MLPSLTDVLNAIALAPENWKVKRYLDNAKCDSVSADLGNVLSSQLRERFEQELLQSIFDKYCIGNSSQRKHWDEKSFERFIRSAHSASAISDSAIQLLWRSFCFYAYHPFPRGICHVKVDFHGFNRAALLNVFQCDRLLGTRELEWYWRNDATDFHRASFERIFRSIAAPDRNTGNEFQHEKNDTTSMLSDAMDVLVMVGPQFMHAMPSTEQLETIARKLSTEGSAVARKAVTREESSTLINLLLRLDLRKEKWGWLHHGDVVADSPLCEELTKALINNLTGGESEQSITSEQLMKAMNSMAS</sequence>
<comment type="caution">
    <text evidence="1">The sequence shown here is derived from an EMBL/GenBank/DDBJ whole genome shotgun (WGS) entry which is preliminary data.</text>
</comment>
<dbReference type="Proteomes" id="UP001408356">
    <property type="component" value="Unassembled WGS sequence"/>
</dbReference>
<protein>
    <submittedName>
        <fullName evidence="1">TLDc domain-containing protein</fullName>
    </submittedName>
</protein>
<proteinExistence type="predicted"/>
<organism evidence="1 2">
    <name type="scientific">Seiridium unicorne</name>
    <dbReference type="NCBI Taxonomy" id="138068"/>
    <lineage>
        <taxon>Eukaryota</taxon>
        <taxon>Fungi</taxon>
        <taxon>Dikarya</taxon>
        <taxon>Ascomycota</taxon>
        <taxon>Pezizomycotina</taxon>
        <taxon>Sordariomycetes</taxon>
        <taxon>Xylariomycetidae</taxon>
        <taxon>Amphisphaeriales</taxon>
        <taxon>Sporocadaceae</taxon>
        <taxon>Seiridium</taxon>
    </lineage>
</organism>
<accession>A0ABR2VA35</accession>
<gene>
    <name evidence="1" type="ORF">SUNI508_13985</name>
</gene>
<dbReference type="EMBL" id="JARVKF010000069">
    <property type="protein sequence ID" value="KAK9423478.1"/>
    <property type="molecule type" value="Genomic_DNA"/>
</dbReference>